<evidence type="ECO:0000256" key="6">
    <source>
        <dbReference type="ARBA" id="ARBA00023211"/>
    </source>
</evidence>
<comment type="catalytic activity">
    <reaction evidence="8">
        <text>2-C-methyl-D-erythritol 4-phosphate + NADP(+) = 1-deoxy-D-xylulose 5-phosphate + NADPH + H(+)</text>
        <dbReference type="Rhea" id="RHEA:13717"/>
        <dbReference type="ChEBI" id="CHEBI:15378"/>
        <dbReference type="ChEBI" id="CHEBI:57783"/>
        <dbReference type="ChEBI" id="CHEBI:57792"/>
        <dbReference type="ChEBI" id="CHEBI:58262"/>
        <dbReference type="ChEBI" id="CHEBI:58349"/>
        <dbReference type="EC" id="1.1.1.267"/>
    </reaction>
    <physiologicalReaction direction="right-to-left" evidence="8">
        <dbReference type="Rhea" id="RHEA:13719"/>
    </physiologicalReaction>
</comment>
<reference evidence="13" key="1">
    <citation type="journal article" date="2023" name="Front. Microbiol.">
        <title>Genome analysis of Candidatus Aschnera chinzeii, the bacterial endosymbiont of the blood-sucking bat fly Penicillidia jenynsii (Insecta: Diptera: Nycteribiidae).</title>
        <authorList>
            <person name="Koga R."/>
            <person name="Moriyama M."/>
            <person name="Nozaki T."/>
            <person name="Fukatsu T."/>
        </authorList>
    </citation>
    <scope>NUCLEOTIDE SEQUENCE</scope>
    <source>
        <strain evidence="13">Kw-01</strain>
    </source>
</reference>
<gene>
    <name evidence="13" type="primary">ispC</name>
    <name evidence="9" type="synonym">dxr</name>
    <name evidence="13" type="ORF">ACHINZ_1120</name>
</gene>
<dbReference type="GO" id="GO:0070402">
    <property type="term" value="F:NADPH binding"/>
    <property type="evidence" value="ECO:0007669"/>
    <property type="project" value="InterPro"/>
</dbReference>
<dbReference type="AlphaFoldDB" id="A0AAT9G3Y9"/>
<dbReference type="InterPro" id="IPR003821">
    <property type="entry name" value="DXP_reductoisomerase"/>
</dbReference>
<dbReference type="Pfam" id="PF13288">
    <property type="entry name" value="DXPR_C"/>
    <property type="match status" value="1"/>
</dbReference>
<feature type="binding site" evidence="9">
    <location>
        <position position="228"/>
    </location>
    <ligand>
        <name>1-deoxy-D-xylulose 5-phosphate</name>
        <dbReference type="ChEBI" id="CHEBI:57792"/>
    </ligand>
</feature>
<dbReference type="PIRSF" id="PIRSF006205">
    <property type="entry name" value="Dxp_reductismrs"/>
    <property type="match status" value="1"/>
</dbReference>
<comment type="similarity">
    <text evidence="2 9">Belongs to the DXR family.</text>
</comment>
<evidence type="ECO:0000259" key="10">
    <source>
        <dbReference type="Pfam" id="PF02670"/>
    </source>
</evidence>
<dbReference type="InterPro" id="IPR036169">
    <property type="entry name" value="DXPR_C_sf"/>
</dbReference>
<reference evidence="13" key="2">
    <citation type="submission" date="2023-10" db="EMBL/GenBank/DDBJ databases">
        <authorList>
            <person name="Koga R."/>
            <person name="Fukatsu T."/>
        </authorList>
    </citation>
    <scope>NUCLEOTIDE SEQUENCE</scope>
    <source>
        <strain evidence="13">Kw-01</strain>
    </source>
</reference>
<feature type="binding site" evidence="9">
    <location>
        <position position="126"/>
    </location>
    <ligand>
        <name>NADPH</name>
        <dbReference type="ChEBI" id="CHEBI:57783"/>
    </ligand>
</feature>
<evidence type="ECO:0000256" key="9">
    <source>
        <dbReference type="HAMAP-Rule" id="MF_00183"/>
    </source>
</evidence>
<keyword evidence="4 9" id="KW-0521">NADP</keyword>
<feature type="domain" description="1-deoxy-D-xylulose 5-phosphate reductoisomerase C-terminal" evidence="11">
    <location>
        <begin position="146"/>
        <end position="239"/>
    </location>
</feature>
<dbReference type="EC" id="1.1.1.267" evidence="9"/>
<feature type="binding site" evidence="9">
    <location>
        <position position="12"/>
    </location>
    <ligand>
        <name>NADPH</name>
        <dbReference type="ChEBI" id="CHEBI:57783"/>
    </ligand>
</feature>
<comment type="pathway">
    <text evidence="1 9">Isoprenoid biosynthesis; isopentenyl diphosphate biosynthesis via DXP pathway; isopentenyl diphosphate from 1-deoxy-D-xylulose 5-phosphate: step 1/6.</text>
</comment>
<dbReference type="Gene3D" id="3.40.50.720">
    <property type="entry name" value="NAD(P)-binding Rossmann-like Domain"/>
    <property type="match status" value="1"/>
</dbReference>
<comment type="cofactor">
    <cofactor evidence="9">
        <name>Mg(2+)</name>
        <dbReference type="ChEBI" id="CHEBI:18420"/>
    </cofactor>
    <cofactor evidence="9">
        <name>Mn(2+)</name>
        <dbReference type="ChEBI" id="CHEBI:29035"/>
    </cofactor>
</comment>
<dbReference type="PANTHER" id="PTHR30525:SF0">
    <property type="entry name" value="1-DEOXY-D-XYLULOSE 5-PHOSPHATE REDUCTOISOMERASE, CHLOROPLASTIC"/>
    <property type="match status" value="1"/>
</dbReference>
<dbReference type="GO" id="GO:0030145">
    <property type="term" value="F:manganese ion binding"/>
    <property type="evidence" value="ECO:0007669"/>
    <property type="project" value="TreeGrafter"/>
</dbReference>
<feature type="binding site" evidence="9">
    <location>
        <position position="38"/>
    </location>
    <ligand>
        <name>NADPH</name>
        <dbReference type="ChEBI" id="CHEBI:57783"/>
    </ligand>
</feature>
<keyword evidence="7 9" id="KW-0414">Isoprene biosynthesis</keyword>
<comment type="subunit">
    <text evidence="9">Homodimer.</text>
</comment>
<dbReference type="NCBIfam" id="TIGR00243">
    <property type="entry name" value="Dxr"/>
    <property type="match status" value="1"/>
</dbReference>
<feature type="binding site" evidence="9">
    <location>
        <position position="37"/>
    </location>
    <ligand>
        <name>NADPH</name>
        <dbReference type="ChEBI" id="CHEBI:57783"/>
    </ligand>
</feature>
<accession>A0AAT9G3Y9</accession>
<evidence type="ECO:0000259" key="11">
    <source>
        <dbReference type="Pfam" id="PF08436"/>
    </source>
</evidence>
<proteinExistence type="inferred from homology"/>
<protein>
    <recommendedName>
        <fullName evidence="9">1-deoxy-D-xylulose 5-phosphate reductoisomerase</fullName>
        <shortName evidence="9">DXP reductoisomerase</shortName>
        <ecNumber evidence="9">1.1.1.267</ecNumber>
    </recommendedName>
    <alternativeName>
        <fullName evidence="9">1-deoxyxylulose-5-phosphate reductoisomerase</fullName>
    </alternativeName>
    <alternativeName>
        <fullName evidence="9">2-C-methyl-D-erythritol 4-phosphate synthase</fullName>
    </alternativeName>
</protein>
<feature type="binding site" evidence="9">
    <location>
        <position position="209"/>
    </location>
    <ligand>
        <name>1-deoxy-D-xylulose 5-phosphate</name>
        <dbReference type="ChEBI" id="CHEBI:57792"/>
    </ligand>
</feature>
<evidence type="ECO:0000313" key="13">
    <source>
        <dbReference type="EMBL" id="BET44442.1"/>
    </source>
</evidence>
<feature type="binding site" evidence="9">
    <location>
        <position position="11"/>
    </location>
    <ligand>
        <name>NADPH</name>
        <dbReference type="ChEBI" id="CHEBI:57783"/>
    </ligand>
</feature>
<comment type="caution">
    <text evidence="9">Lacks conserved residue(s) required for the propagation of feature annotation.</text>
</comment>
<dbReference type="SUPFAM" id="SSF69055">
    <property type="entry name" value="1-deoxy-D-xylulose-5-phosphate reductoisomerase, C-terminal domain"/>
    <property type="match status" value="1"/>
</dbReference>
<dbReference type="InterPro" id="IPR026877">
    <property type="entry name" value="DXPR_C"/>
</dbReference>
<feature type="domain" description="1-deoxy-D-xylulose 5-phosphate reductoisomerase N-terminal" evidence="10">
    <location>
        <begin position="4"/>
        <end position="132"/>
    </location>
</feature>
<dbReference type="Pfam" id="PF08436">
    <property type="entry name" value="DXP_redisom_C"/>
    <property type="match status" value="1"/>
</dbReference>
<feature type="binding site" evidence="9">
    <location>
        <position position="215"/>
    </location>
    <ligand>
        <name>NADPH</name>
        <dbReference type="ChEBI" id="CHEBI:57783"/>
    </ligand>
</feature>
<evidence type="ECO:0000256" key="8">
    <source>
        <dbReference type="ARBA" id="ARBA00048543"/>
    </source>
</evidence>
<dbReference type="SUPFAM" id="SSF51735">
    <property type="entry name" value="NAD(P)-binding Rossmann-fold domains"/>
    <property type="match status" value="1"/>
</dbReference>
<dbReference type="Pfam" id="PF02670">
    <property type="entry name" value="DXP_reductoisom"/>
    <property type="match status" value="1"/>
</dbReference>
<evidence type="ECO:0000256" key="5">
    <source>
        <dbReference type="ARBA" id="ARBA00023002"/>
    </source>
</evidence>
<name>A0AAT9G3Y9_9ENTR</name>
<feature type="domain" description="DXP reductoisomerase C-terminal" evidence="12">
    <location>
        <begin position="271"/>
        <end position="386"/>
    </location>
</feature>
<dbReference type="FunFam" id="3.40.50.720:FF:000045">
    <property type="entry name" value="1-deoxy-D-xylulose 5-phosphate reductoisomerase"/>
    <property type="match status" value="1"/>
</dbReference>
<sequence>MIKLTILGSTGSIGRNTLSIVQKNPKLFKVVALAANKNISVMLKQCLEFKPEYVAMHDKKSAIKLIRILNQYSCNTKVLSGANGVYEIADLDDIDQVMSAITGIAGLIPTLIAVTKGKRILLANKETLIVCGQLFFNAIKKYNTQVLPVDSEHNAIFQILSTDAQNNLGFLKLQDYAIKKIILTGSGGPVRHIPLYYLKNITPNEACKHPNWHMGRKISVDSATMMNKGFEYIEAKYFFNASSKEIDIIIHPESIIHSMVYYIDGSINAQLGIPDMTIPISYCMSYPNRINSDLPFCDFNKLSSLTFAKPDYKRYPCLQLAINICYNGQTPTIILNASNEIAVDEFLKGNLKFTDIAKVNYNMVEKLTFHEPKNINEILDIDNEVRILTTNYVKNLTKLY</sequence>
<keyword evidence="9" id="KW-0460">Magnesium</keyword>
<dbReference type="SUPFAM" id="SSF55347">
    <property type="entry name" value="Glyceraldehyde-3-phosphate dehydrogenase-like, C-terminal domain"/>
    <property type="match status" value="1"/>
</dbReference>
<evidence type="ECO:0000256" key="2">
    <source>
        <dbReference type="ARBA" id="ARBA00006825"/>
    </source>
</evidence>
<feature type="binding site" evidence="9">
    <location>
        <position position="231"/>
    </location>
    <ligand>
        <name>Mn(2+)</name>
        <dbReference type="ChEBI" id="CHEBI:29035"/>
    </ligand>
</feature>
<keyword evidence="5 9" id="KW-0560">Oxidoreductase</keyword>
<dbReference type="NCBIfam" id="NF009114">
    <property type="entry name" value="PRK12464.1"/>
    <property type="match status" value="1"/>
</dbReference>
<comment type="function">
    <text evidence="9">Catalyzes the NADPH-dependent rearrangement and reduction of 1-deoxy-D-xylulose-5-phosphate (DXP) to 2-C-methyl-D-erythritol 4-phosphate (MEP).</text>
</comment>
<dbReference type="GO" id="GO:0051484">
    <property type="term" value="P:isopentenyl diphosphate biosynthetic process, methylerythritol 4-phosphate pathway involved in terpenoid biosynthetic process"/>
    <property type="evidence" value="ECO:0007669"/>
    <property type="project" value="UniProtKB-ARBA"/>
</dbReference>
<evidence type="ECO:0000256" key="1">
    <source>
        <dbReference type="ARBA" id="ARBA00005094"/>
    </source>
</evidence>
<dbReference type="GO" id="GO:0030604">
    <property type="term" value="F:1-deoxy-D-xylulose-5-phosphate reductoisomerase activity"/>
    <property type="evidence" value="ECO:0007669"/>
    <property type="project" value="UniProtKB-UniRule"/>
</dbReference>
<evidence type="ECO:0000256" key="4">
    <source>
        <dbReference type="ARBA" id="ARBA00022857"/>
    </source>
</evidence>
<evidence type="ECO:0000256" key="3">
    <source>
        <dbReference type="ARBA" id="ARBA00022723"/>
    </source>
</evidence>
<keyword evidence="6 9" id="KW-0464">Manganese</keyword>
<feature type="binding site" evidence="9">
    <location>
        <position position="222"/>
    </location>
    <ligand>
        <name>1-deoxy-D-xylulose 5-phosphate</name>
        <dbReference type="ChEBI" id="CHEBI:57792"/>
    </ligand>
</feature>
<dbReference type="PANTHER" id="PTHR30525">
    <property type="entry name" value="1-DEOXY-D-XYLULOSE 5-PHOSPHATE REDUCTOISOMERASE"/>
    <property type="match status" value="1"/>
</dbReference>
<keyword evidence="3 9" id="KW-0479">Metal-binding</keyword>
<feature type="binding site" evidence="9">
    <location>
        <position position="231"/>
    </location>
    <ligand>
        <name>1-deoxy-D-xylulose 5-phosphate</name>
        <dbReference type="ChEBI" id="CHEBI:57792"/>
    </ligand>
</feature>
<feature type="binding site" evidence="9">
    <location>
        <position position="227"/>
    </location>
    <ligand>
        <name>1-deoxy-D-xylulose 5-phosphate</name>
        <dbReference type="ChEBI" id="CHEBI:57792"/>
    </ligand>
</feature>
<feature type="binding site" evidence="9">
    <location>
        <position position="13"/>
    </location>
    <ligand>
        <name>NADPH</name>
        <dbReference type="ChEBI" id="CHEBI:57783"/>
    </ligand>
</feature>
<feature type="binding site" evidence="9">
    <location>
        <position position="10"/>
    </location>
    <ligand>
        <name>NADPH</name>
        <dbReference type="ChEBI" id="CHEBI:57783"/>
    </ligand>
</feature>
<dbReference type="InterPro" id="IPR013644">
    <property type="entry name" value="DXP_reductoisomerase_C"/>
</dbReference>
<feature type="binding site" evidence="9">
    <location>
        <position position="151"/>
    </location>
    <ligand>
        <name>1-deoxy-D-xylulose 5-phosphate</name>
        <dbReference type="ChEBI" id="CHEBI:57792"/>
    </ligand>
</feature>
<dbReference type="EMBL" id="AP028961">
    <property type="protein sequence ID" value="BET44442.1"/>
    <property type="molecule type" value="Genomic_DNA"/>
</dbReference>
<feature type="binding site" evidence="9">
    <location>
        <position position="152"/>
    </location>
    <ligand>
        <name>1-deoxy-D-xylulose 5-phosphate</name>
        <dbReference type="ChEBI" id="CHEBI:57792"/>
    </ligand>
</feature>
<feature type="binding site" evidence="9">
    <location>
        <position position="150"/>
    </location>
    <ligand>
        <name>Mn(2+)</name>
        <dbReference type="ChEBI" id="CHEBI:29035"/>
    </ligand>
</feature>
<evidence type="ECO:0000259" key="12">
    <source>
        <dbReference type="Pfam" id="PF13288"/>
    </source>
</evidence>
<dbReference type="InterPro" id="IPR036291">
    <property type="entry name" value="NAD(P)-bd_dom_sf"/>
</dbReference>
<feature type="binding site" evidence="9">
    <location>
        <position position="124"/>
    </location>
    <ligand>
        <name>NADPH</name>
        <dbReference type="ChEBI" id="CHEBI:57783"/>
    </ligand>
</feature>
<dbReference type="Gene3D" id="1.10.1740.10">
    <property type="match status" value="1"/>
</dbReference>
<dbReference type="InterPro" id="IPR013512">
    <property type="entry name" value="DXP_reductoisomerase_N"/>
</dbReference>
<evidence type="ECO:0000256" key="7">
    <source>
        <dbReference type="ARBA" id="ARBA00023229"/>
    </source>
</evidence>
<dbReference type="HAMAP" id="MF_00183">
    <property type="entry name" value="DXP_reductoisom"/>
    <property type="match status" value="1"/>
</dbReference>
<organism evidence="13">
    <name type="scientific">Candidatus Aschnera chinzeii</name>
    <dbReference type="NCBI Taxonomy" id="1485666"/>
    <lineage>
        <taxon>Bacteria</taxon>
        <taxon>Pseudomonadati</taxon>
        <taxon>Pseudomonadota</taxon>
        <taxon>Gammaproteobacteria</taxon>
        <taxon>Enterobacterales</taxon>
        <taxon>Enterobacteriaceae</taxon>
        <taxon>Candidatus Aschnera</taxon>
    </lineage>
</organism>
<dbReference type="NCBIfam" id="NF003938">
    <property type="entry name" value="PRK05447.1-1"/>
    <property type="match status" value="1"/>
</dbReference>
<feature type="binding site" evidence="9">
    <location>
        <position position="152"/>
    </location>
    <ligand>
        <name>Mn(2+)</name>
        <dbReference type="ChEBI" id="CHEBI:29035"/>
    </ligand>
</feature>
<feature type="binding site" evidence="9">
    <location>
        <position position="186"/>
    </location>
    <ligand>
        <name>1-deoxy-D-xylulose 5-phosphate</name>
        <dbReference type="ChEBI" id="CHEBI:57792"/>
    </ligand>
</feature>
<feature type="binding site" evidence="9">
    <location>
        <position position="125"/>
    </location>
    <ligand>
        <name>1-deoxy-D-xylulose 5-phosphate</name>
        <dbReference type="ChEBI" id="CHEBI:57792"/>
    </ligand>
</feature>